<evidence type="ECO:0000313" key="2">
    <source>
        <dbReference type="EMBL" id="MBB4928306.1"/>
    </source>
</evidence>
<dbReference type="Proteomes" id="UP000540506">
    <property type="component" value="Unassembled WGS sequence"/>
</dbReference>
<evidence type="ECO:0000313" key="3">
    <source>
        <dbReference type="Proteomes" id="UP000540506"/>
    </source>
</evidence>
<protein>
    <recommendedName>
        <fullName evidence="4">Terminase</fullName>
    </recommendedName>
</protein>
<accession>A0A7W7VZ85</accession>
<organism evidence="2 3">
    <name type="scientific">Kitasatospora kifunensis</name>
    <name type="common">Streptomyces kifunensis</name>
    <dbReference type="NCBI Taxonomy" id="58351"/>
    <lineage>
        <taxon>Bacteria</taxon>
        <taxon>Bacillati</taxon>
        <taxon>Actinomycetota</taxon>
        <taxon>Actinomycetes</taxon>
        <taxon>Kitasatosporales</taxon>
        <taxon>Streptomycetaceae</taxon>
        <taxon>Kitasatospora</taxon>
    </lineage>
</organism>
<feature type="region of interest" description="Disordered" evidence="1">
    <location>
        <begin position="89"/>
        <end position="111"/>
    </location>
</feature>
<name>A0A7W7VZ85_KITKI</name>
<dbReference type="RefSeq" id="WP_184945350.1">
    <property type="nucleotide sequence ID" value="NZ_JACHJV010000002.1"/>
</dbReference>
<comment type="caution">
    <text evidence="2">The sequence shown here is derived from an EMBL/GenBank/DDBJ whole genome shotgun (WGS) entry which is preliminary data.</text>
</comment>
<gene>
    <name evidence="2" type="ORF">FHR34_007401</name>
</gene>
<evidence type="ECO:0008006" key="4">
    <source>
        <dbReference type="Google" id="ProtNLM"/>
    </source>
</evidence>
<dbReference type="EMBL" id="JACHJV010000002">
    <property type="protein sequence ID" value="MBB4928306.1"/>
    <property type="molecule type" value="Genomic_DNA"/>
</dbReference>
<evidence type="ECO:0000256" key="1">
    <source>
        <dbReference type="SAM" id="MobiDB-lite"/>
    </source>
</evidence>
<reference evidence="2 3" key="1">
    <citation type="submission" date="2020-08" db="EMBL/GenBank/DDBJ databases">
        <title>Sequencing the genomes of 1000 actinobacteria strains.</title>
        <authorList>
            <person name="Klenk H.-P."/>
        </authorList>
    </citation>
    <scope>NUCLEOTIDE SEQUENCE [LARGE SCALE GENOMIC DNA]</scope>
    <source>
        <strain evidence="2 3">DSM 41654</strain>
    </source>
</reference>
<dbReference type="AlphaFoldDB" id="A0A7W7VZ85"/>
<sequence length="111" mass="12262">MDIDGFPSGLGDRASQMWAEVTEQYDLGAHEKALLEEVCRTMTDLDVLHERVTAQGHTIAGRVNPELVEARQMRIAFARLVAALRLPEDDTDAQPQRRVGVRGSYRLGGAS</sequence>
<proteinExistence type="predicted"/>
<keyword evidence="3" id="KW-1185">Reference proteome</keyword>